<evidence type="ECO:0000259" key="4">
    <source>
        <dbReference type="PROSITE" id="PS51186"/>
    </source>
</evidence>
<proteinExistence type="predicted"/>
<dbReference type="PANTHER" id="PTHR43877">
    <property type="entry name" value="AMINOALKYLPHOSPHONATE N-ACETYLTRANSFERASE-RELATED-RELATED"/>
    <property type="match status" value="1"/>
</dbReference>
<feature type="region of interest" description="Disordered" evidence="3">
    <location>
        <begin position="1"/>
        <end position="20"/>
    </location>
</feature>
<comment type="caution">
    <text evidence="5">The sequence shown here is derived from an EMBL/GenBank/DDBJ whole genome shotgun (WGS) entry which is preliminary data.</text>
</comment>
<dbReference type="EMBL" id="BAAAQT010000005">
    <property type="protein sequence ID" value="GAA2172053.1"/>
    <property type="molecule type" value="Genomic_DNA"/>
</dbReference>
<dbReference type="Proteomes" id="UP001501599">
    <property type="component" value="Unassembled WGS sequence"/>
</dbReference>
<name>A0ABP5MFX5_9MICO</name>
<gene>
    <name evidence="5" type="ORF">GCM10009846_08470</name>
</gene>
<dbReference type="Pfam" id="PF00583">
    <property type="entry name" value="Acetyltransf_1"/>
    <property type="match status" value="1"/>
</dbReference>
<accession>A0ABP5MFX5</accession>
<organism evidence="5 6">
    <name type="scientific">Agrococcus versicolor</name>
    <dbReference type="NCBI Taxonomy" id="501482"/>
    <lineage>
        <taxon>Bacteria</taxon>
        <taxon>Bacillati</taxon>
        <taxon>Actinomycetota</taxon>
        <taxon>Actinomycetes</taxon>
        <taxon>Micrococcales</taxon>
        <taxon>Microbacteriaceae</taxon>
        <taxon>Agrococcus</taxon>
    </lineage>
</organism>
<dbReference type="SUPFAM" id="SSF55729">
    <property type="entry name" value="Acyl-CoA N-acyltransferases (Nat)"/>
    <property type="match status" value="1"/>
</dbReference>
<feature type="domain" description="N-acetyltransferase" evidence="4">
    <location>
        <begin position="184"/>
        <end position="350"/>
    </location>
</feature>
<evidence type="ECO:0000256" key="1">
    <source>
        <dbReference type="ARBA" id="ARBA00022679"/>
    </source>
</evidence>
<sequence length="356" mass="37795">MTAAPGSPNLPDGWSARAPEPDDVDALVRLHVDALAAAGRPAPGDLAHEAARIEELVAGASSWTRRQLVASPVGEAPAAWATVHDRAAGRTIVGVEVAGPDRISEPVADEVAAAMLAWAAQAASGIARLRGLDAAQLDASAHSADARLHRWLARAGYRHVRTWLQMARLVTADDAPAPAPRAGVTVRRVRTSATGIPVAADLQAVHLVLERSFADHFNSYRESFPEFIARLREDPGHRWDHWWLAEATMEDGSVLPGGALVASAMPADASGARGTYVEYIGVHRRARGRGVAKALLAAVLADAADRGIPQVALEVDRDSPTGADGLYRALGWATAYETQSWHAQLVVEADDHDSDR</sequence>
<keyword evidence="6" id="KW-1185">Reference proteome</keyword>
<evidence type="ECO:0000256" key="3">
    <source>
        <dbReference type="SAM" id="MobiDB-lite"/>
    </source>
</evidence>
<evidence type="ECO:0000313" key="6">
    <source>
        <dbReference type="Proteomes" id="UP001501599"/>
    </source>
</evidence>
<keyword evidence="1" id="KW-0808">Transferase</keyword>
<dbReference type="PROSITE" id="PS51186">
    <property type="entry name" value="GNAT"/>
    <property type="match status" value="1"/>
</dbReference>
<keyword evidence="2" id="KW-0012">Acyltransferase</keyword>
<dbReference type="RefSeq" id="WP_344340694.1">
    <property type="nucleotide sequence ID" value="NZ_BAAAQT010000005.1"/>
</dbReference>
<dbReference type="Gene3D" id="3.40.630.30">
    <property type="match status" value="1"/>
</dbReference>
<protein>
    <submittedName>
        <fullName evidence="5">GNAT family N-acetyltransferase</fullName>
    </submittedName>
</protein>
<dbReference type="InterPro" id="IPR000182">
    <property type="entry name" value="GNAT_dom"/>
</dbReference>
<reference evidence="6" key="1">
    <citation type="journal article" date="2019" name="Int. J. Syst. Evol. Microbiol.">
        <title>The Global Catalogue of Microorganisms (GCM) 10K type strain sequencing project: providing services to taxonomists for standard genome sequencing and annotation.</title>
        <authorList>
            <consortium name="The Broad Institute Genomics Platform"/>
            <consortium name="The Broad Institute Genome Sequencing Center for Infectious Disease"/>
            <person name="Wu L."/>
            <person name="Ma J."/>
        </authorList>
    </citation>
    <scope>NUCLEOTIDE SEQUENCE [LARGE SCALE GENOMIC DNA]</scope>
    <source>
        <strain evidence="6">JCM 16026</strain>
    </source>
</reference>
<dbReference type="InterPro" id="IPR016181">
    <property type="entry name" value="Acyl_CoA_acyltransferase"/>
</dbReference>
<evidence type="ECO:0000256" key="2">
    <source>
        <dbReference type="ARBA" id="ARBA00023315"/>
    </source>
</evidence>
<evidence type="ECO:0000313" key="5">
    <source>
        <dbReference type="EMBL" id="GAA2172053.1"/>
    </source>
</evidence>
<dbReference type="InterPro" id="IPR050832">
    <property type="entry name" value="Bact_Acetyltransf"/>
</dbReference>